<dbReference type="PROSITE" id="PS50003">
    <property type="entry name" value="PH_DOMAIN"/>
    <property type="match status" value="1"/>
</dbReference>
<dbReference type="SUPFAM" id="SSF50729">
    <property type="entry name" value="PH domain-like"/>
    <property type="match status" value="1"/>
</dbReference>
<keyword evidence="3" id="KW-1185">Reference proteome</keyword>
<comment type="caution">
    <text evidence="2">The sequence shown here is derived from an EMBL/GenBank/DDBJ whole genome shotgun (WGS) entry which is preliminary data.</text>
</comment>
<dbReference type="InterPro" id="IPR011993">
    <property type="entry name" value="PH-like_dom_sf"/>
</dbReference>
<accession>A0A2H9TMV4</accession>
<organism evidence="2 3">
    <name type="scientific">Paramicrosporidium saccamoebae</name>
    <dbReference type="NCBI Taxonomy" id="1246581"/>
    <lineage>
        <taxon>Eukaryota</taxon>
        <taxon>Fungi</taxon>
        <taxon>Fungi incertae sedis</taxon>
        <taxon>Cryptomycota</taxon>
        <taxon>Cryptomycota incertae sedis</taxon>
        <taxon>Paramicrosporidium</taxon>
    </lineage>
</organism>
<dbReference type="InterPro" id="IPR001849">
    <property type="entry name" value="PH_domain"/>
</dbReference>
<dbReference type="EMBL" id="MTSL01000084">
    <property type="protein sequence ID" value="PJF19049.1"/>
    <property type="molecule type" value="Genomic_DNA"/>
</dbReference>
<dbReference type="Gene3D" id="2.30.29.30">
    <property type="entry name" value="Pleckstrin-homology domain (PH domain)/Phosphotyrosine-binding domain (PTB)"/>
    <property type="match status" value="1"/>
</dbReference>
<dbReference type="Pfam" id="PF20400">
    <property type="entry name" value="BAR_4"/>
    <property type="match status" value="1"/>
</dbReference>
<evidence type="ECO:0000313" key="2">
    <source>
        <dbReference type="EMBL" id="PJF19049.1"/>
    </source>
</evidence>
<evidence type="ECO:0000259" key="1">
    <source>
        <dbReference type="PROSITE" id="PS50003"/>
    </source>
</evidence>
<sequence length="534" mass="59728">MALNSPVESSILELIGERLESWRTVLHVHYSSFNELVEVERQIHMAYNKVANNLGTALPQELTLAAGSPLASPSAGRNSHAWLGPLQTYALRCSTDGETFGRFLKETVLLQLEKLRDELRTRGKEIKVRMAEIQGRLGRQHEALNTVMLTHEKGWKVRTKIASKSGEDEALAEALSVTDIFITEQQLRHRIGLYLEEKRRYCAILIEIFTKTRQLEHDLATTLKGILGEAMRVKGQQLAAAAEQISDCATVTRTSDALVEWNNALRRCRLDWEWQVEAPPVDGFFASALTQIGCSLSTSEMEPTVCAVGVMKSGFLMRPSTFGRSWNVMYCILTDSGFLHCYSPEFAGTLNDEQRKQYRFPTSTMRLHSKALAELNQSASRIWLTFDDPNFDATQALIQPILSIPLLHPETSIVPDPKAGSHAFAITVPGGTSFFSRSERRHVLCSFVEEDMVDWCIALKDQLGGAPVEISRPSSVVSAEIQPTRTEEFTAFGASVSTHYSTDQNEEDVVYRKRYEPAVLGSSTPIEEAENPWD</sequence>
<dbReference type="PANTHER" id="PTHR31941:SF1">
    <property type="entry name" value="CYTOSKELETAL SIGNALING PROTEIN SLM1"/>
    <property type="match status" value="1"/>
</dbReference>
<protein>
    <recommendedName>
        <fullName evidence="1">PH domain-containing protein</fullName>
    </recommendedName>
</protein>
<dbReference type="Proteomes" id="UP000240830">
    <property type="component" value="Unassembled WGS sequence"/>
</dbReference>
<proteinExistence type="predicted"/>
<dbReference type="SMART" id="SM00233">
    <property type="entry name" value="PH"/>
    <property type="match status" value="1"/>
</dbReference>
<name>A0A2H9TMV4_9FUNG</name>
<feature type="domain" description="PH" evidence="1">
    <location>
        <begin position="309"/>
        <end position="464"/>
    </location>
</feature>
<dbReference type="InterPro" id="IPR046868">
    <property type="entry name" value="BAR_4"/>
</dbReference>
<dbReference type="AlphaFoldDB" id="A0A2H9TMV4"/>
<evidence type="ECO:0000313" key="3">
    <source>
        <dbReference type="Proteomes" id="UP000240830"/>
    </source>
</evidence>
<reference evidence="2 3" key="1">
    <citation type="submission" date="2016-10" db="EMBL/GenBank/DDBJ databases">
        <title>The genome of Paramicrosporidium saccamoebae is the missing link in understanding Cryptomycota and Microsporidia evolution.</title>
        <authorList>
            <person name="Quandt C.A."/>
            <person name="Beaudet D."/>
            <person name="Corsaro D."/>
            <person name="Michel R."/>
            <person name="Corradi N."/>
            <person name="James T."/>
        </authorList>
    </citation>
    <scope>NUCLEOTIDE SEQUENCE [LARGE SCALE GENOMIC DNA]</scope>
    <source>
        <strain evidence="2 3">KSL3</strain>
    </source>
</reference>
<dbReference type="OrthoDB" id="5598057at2759"/>
<dbReference type="PANTHER" id="PTHR31941">
    <property type="entry name" value="CYTOSKELETAL SIGNALING PROTEIN SLM1"/>
    <property type="match status" value="1"/>
</dbReference>
<gene>
    <name evidence="2" type="ORF">PSACC_01137</name>
</gene>